<evidence type="ECO:0000256" key="11">
    <source>
        <dbReference type="ARBA" id="ARBA00022989"/>
    </source>
</evidence>
<evidence type="ECO:0000256" key="6">
    <source>
        <dbReference type="ARBA" id="ARBA00022679"/>
    </source>
</evidence>
<dbReference type="PANTHER" id="PTHR45528">
    <property type="entry name" value="SENSOR HISTIDINE KINASE CPXA"/>
    <property type="match status" value="1"/>
</dbReference>
<dbReference type="InterPro" id="IPR036097">
    <property type="entry name" value="HisK_dim/P_sf"/>
</dbReference>
<dbReference type="SMART" id="SM00388">
    <property type="entry name" value="HisKA"/>
    <property type="match status" value="1"/>
</dbReference>
<keyword evidence="5" id="KW-0597">Phosphoprotein</keyword>
<dbReference type="SMART" id="SM00387">
    <property type="entry name" value="HATPase_c"/>
    <property type="match status" value="1"/>
</dbReference>
<keyword evidence="4" id="KW-1003">Cell membrane</keyword>
<name>A0ABR9RB64_9FIRM</name>
<dbReference type="EC" id="2.7.13.3" evidence="3"/>
<dbReference type="InterPro" id="IPR005467">
    <property type="entry name" value="His_kinase_dom"/>
</dbReference>
<keyword evidence="17" id="KW-1185">Reference proteome</keyword>
<dbReference type="PANTHER" id="PTHR45528:SF1">
    <property type="entry name" value="SENSOR HISTIDINE KINASE CPXA"/>
    <property type="match status" value="1"/>
</dbReference>
<dbReference type="InterPro" id="IPR003594">
    <property type="entry name" value="HATPase_dom"/>
</dbReference>
<comment type="catalytic activity">
    <reaction evidence="1">
        <text>ATP + protein L-histidine = ADP + protein N-phospho-L-histidine.</text>
        <dbReference type="EC" id="2.7.13.3"/>
    </reaction>
</comment>
<evidence type="ECO:0000256" key="5">
    <source>
        <dbReference type="ARBA" id="ARBA00022553"/>
    </source>
</evidence>
<evidence type="ECO:0000259" key="15">
    <source>
        <dbReference type="PROSITE" id="PS50109"/>
    </source>
</evidence>
<evidence type="ECO:0000256" key="2">
    <source>
        <dbReference type="ARBA" id="ARBA00004651"/>
    </source>
</evidence>
<keyword evidence="7 14" id="KW-0812">Transmembrane</keyword>
<accession>A0ABR9RB64</accession>
<protein>
    <recommendedName>
        <fullName evidence="3">histidine kinase</fullName>
        <ecNumber evidence="3">2.7.13.3</ecNumber>
    </recommendedName>
</protein>
<dbReference type="InterPro" id="IPR003661">
    <property type="entry name" value="HisK_dim/P_dom"/>
</dbReference>
<sequence>MAIFGGIGLLGAGSLELGDVADSFRSDYQDTRRFRREISYDLRAMLEFVLTGEETSCFQDENLRWGIWQDEKLLAGNLNGITGNLTGHQEPGYNFYLEYRDGKVQIWKDGAEVDVYGDEVYRDQWEQWELPGYRNLDTELFVGGGWTDSGRGFDLSGITGAATPMATAVPGETGGEEPAADTGEPWDGVTIRLAAAQTPVYFYHSMGLYDVADTLYTMRLAVCIVAGCFLLGVALVVWSLLWRRWMALTFRAAGRLTGKIWLEIKLLLLALLVGPLMVSLSYAYEPIFLAFAIGLCWVMVFYLNDFLCNRGRLCRVSFCGWLAGKLRGDGLDLPLQRRAMRSGVVHLMAVVILALGAAAFDLELFLSAWRSGSIRIWVPFLIGLVGLVLLGIVFLHWKEERAMIEDLGALSDQIEAVRRKQQGTMLAAERPLAGLSQAVADIDSGLQQAVEERLRSERMKVELITNVSHDLKTPLTSILSYAALLEEEELPDHVRDYVTILNDKAQRLKNMVQEVFDVSKAASGNLNLHWEELDLAKLLRQTLADQAEPIAASGLDLRTRLPAEPVLIRADGDRLYRVFQNLIQNVLQYSLEGSRAYLTLETNGESGRVCVQNISREELSREKDFTERFVRGDESRSDGGSGLGLAIAKSFTEACGGTFRLRTDADLFTVEVEFPCVQPSLPEGTESV</sequence>
<evidence type="ECO:0000256" key="13">
    <source>
        <dbReference type="ARBA" id="ARBA00023136"/>
    </source>
</evidence>
<dbReference type="SUPFAM" id="SSF55874">
    <property type="entry name" value="ATPase domain of HSP90 chaperone/DNA topoisomerase II/histidine kinase"/>
    <property type="match status" value="1"/>
</dbReference>
<dbReference type="InterPro" id="IPR036890">
    <property type="entry name" value="HATPase_C_sf"/>
</dbReference>
<evidence type="ECO:0000256" key="14">
    <source>
        <dbReference type="SAM" id="Phobius"/>
    </source>
</evidence>
<dbReference type="Pfam" id="PF02518">
    <property type="entry name" value="HATPase_c"/>
    <property type="match status" value="1"/>
</dbReference>
<dbReference type="Gene3D" id="3.30.565.10">
    <property type="entry name" value="Histidine kinase-like ATPase, C-terminal domain"/>
    <property type="match status" value="1"/>
</dbReference>
<keyword evidence="13 14" id="KW-0472">Membrane</keyword>
<organism evidence="16 17">
    <name type="scientific">Pseudoflavonifractor gallinarum</name>
    <dbReference type="NCBI Taxonomy" id="2779352"/>
    <lineage>
        <taxon>Bacteria</taxon>
        <taxon>Bacillati</taxon>
        <taxon>Bacillota</taxon>
        <taxon>Clostridia</taxon>
        <taxon>Eubacteriales</taxon>
        <taxon>Oscillospiraceae</taxon>
        <taxon>Pseudoflavonifractor</taxon>
    </lineage>
</organism>
<reference evidence="16 17" key="1">
    <citation type="submission" date="2020-10" db="EMBL/GenBank/DDBJ databases">
        <title>ChiBAC.</title>
        <authorList>
            <person name="Zenner C."/>
            <person name="Hitch T.C.A."/>
            <person name="Clavel T."/>
        </authorList>
    </citation>
    <scope>NUCLEOTIDE SEQUENCE [LARGE SCALE GENOMIC DNA]</scope>
    <source>
        <strain evidence="16 17">DSM 107456</strain>
    </source>
</reference>
<feature type="transmembrane region" description="Helical" evidence="14">
    <location>
        <begin position="288"/>
        <end position="307"/>
    </location>
</feature>
<dbReference type="SUPFAM" id="SSF47384">
    <property type="entry name" value="Homodimeric domain of signal transducing histidine kinase"/>
    <property type="match status" value="1"/>
</dbReference>
<evidence type="ECO:0000256" key="3">
    <source>
        <dbReference type="ARBA" id="ARBA00012438"/>
    </source>
</evidence>
<feature type="transmembrane region" description="Helical" evidence="14">
    <location>
        <begin position="262"/>
        <end position="282"/>
    </location>
</feature>
<feature type="domain" description="Histidine kinase" evidence="15">
    <location>
        <begin position="466"/>
        <end position="678"/>
    </location>
</feature>
<keyword evidence="10" id="KW-0067">ATP-binding</keyword>
<keyword evidence="12" id="KW-0902">Two-component regulatory system</keyword>
<dbReference type="Pfam" id="PF00512">
    <property type="entry name" value="HisKA"/>
    <property type="match status" value="1"/>
</dbReference>
<evidence type="ECO:0000256" key="10">
    <source>
        <dbReference type="ARBA" id="ARBA00022840"/>
    </source>
</evidence>
<feature type="transmembrane region" description="Helical" evidence="14">
    <location>
        <begin position="216"/>
        <end position="241"/>
    </location>
</feature>
<evidence type="ECO:0000256" key="12">
    <source>
        <dbReference type="ARBA" id="ARBA00023012"/>
    </source>
</evidence>
<comment type="caution">
    <text evidence="16">The sequence shown here is derived from an EMBL/GenBank/DDBJ whole genome shotgun (WGS) entry which is preliminary data.</text>
</comment>
<keyword evidence="6" id="KW-0808">Transferase</keyword>
<evidence type="ECO:0000256" key="1">
    <source>
        <dbReference type="ARBA" id="ARBA00000085"/>
    </source>
</evidence>
<dbReference type="RefSeq" id="WP_193537592.1">
    <property type="nucleotide sequence ID" value="NZ_JADCKF010000006.1"/>
</dbReference>
<feature type="transmembrane region" description="Helical" evidence="14">
    <location>
        <begin position="344"/>
        <end position="362"/>
    </location>
</feature>
<evidence type="ECO:0000313" key="16">
    <source>
        <dbReference type="EMBL" id="MBE5055942.1"/>
    </source>
</evidence>
<dbReference type="Gene3D" id="1.10.287.130">
    <property type="match status" value="1"/>
</dbReference>
<dbReference type="Proteomes" id="UP000806211">
    <property type="component" value="Unassembled WGS sequence"/>
</dbReference>
<dbReference type="EMBL" id="JADCKF010000006">
    <property type="protein sequence ID" value="MBE5055942.1"/>
    <property type="molecule type" value="Genomic_DNA"/>
</dbReference>
<keyword evidence="8" id="KW-0547">Nucleotide-binding</keyword>
<evidence type="ECO:0000313" key="17">
    <source>
        <dbReference type="Proteomes" id="UP000806211"/>
    </source>
</evidence>
<evidence type="ECO:0000256" key="9">
    <source>
        <dbReference type="ARBA" id="ARBA00022777"/>
    </source>
</evidence>
<keyword evidence="11 14" id="KW-1133">Transmembrane helix</keyword>
<evidence type="ECO:0000256" key="4">
    <source>
        <dbReference type="ARBA" id="ARBA00022475"/>
    </source>
</evidence>
<evidence type="ECO:0000256" key="8">
    <source>
        <dbReference type="ARBA" id="ARBA00022741"/>
    </source>
</evidence>
<evidence type="ECO:0000256" key="7">
    <source>
        <dbReference type="ARBA" id="ARBA00022692"/>
    </source>
</evidence>
<dbReference type="GO" id="GO:0016301">
    <property type="term" value="F:kinase activity"/>
    <property type="evidence" value="ECO:0007669"/>
    <property type="project" value="UniProtKB-KW"/>
</dbReference>
<proteinExistence type="predicted"/>
<dbReference type="InterPro" id="IPR050398">
    <property type="entry name" value="HssS/ArlS-like"/>
</dbReference>
<feature type="transmembrane region" description="Helical" evidence="14">
    <location>
        <begin position="374"/>
        <end position="395"/>
    </location>
</feature>
<comment type="subcellular location">
    <subcellularLocation>
        <location evidence="2">Cell membrane</location>
        <topology evidence="2">Multi-pass membrane protein</topology>
    </subcellularLocation>
</comment>
<dbReference type="PROSITE" id="PS50109">
    <property type="entry name" value="HIS_KIN"/>
    <property type="match status" value="1"/>
</dbReference>
<dbReference type="CDD" id="cd00082">
    <property type="entry name" value="HisKA"/>
    <property type="match status" value="1"/>
</dbReference>
<gene>
    <name evidence="16" type="ORF">INF37_08020</name>
</gene>
<keyword evidence="9 16" id="KW-0418">Kinase</keyword>